<dbReference type="Proteomes" id="UP000037269">
    <property type="component" value="Unassembled WGS sequence"/>
</dbReference>
<dbReference type="Pfam" id="PF10720">
    <property type="entry name" value="DUF2515"/>
    <property type="match status" value="1"/>
</dbReference>
<comment type="caution">
    <text evidence="1">The sequence shown here is derived from an EMBL/GenBank/DDBJ whole genome shotgun (WGS) entry which is preliminary data.</text>
</comment>
<dbReference type="InterPro" id="IPR019658">
    <property type="entry name" value="DUF2515"/>
</dbReference>
<dbReference type="STRING" id="47500.AF333_14970"/>
<evidence type="ECO:0000313" key="2">
    <source>
        <dbReference type="Proteomes" id="UP000037269"/>
    </source>
</evidence>
<accession>A0A0D1XKY7</accession>
<name>A0A0D1XKY7_ANEMI</name>
<proteinExistence type="predicted"/>
<evidence type="ECO:0008006" key="3">
    <source>
        <dbReference type="Google" id="ProtNLM"/>
    </source>
</evidence>
<dbReference type="AlphaFoldDB" id="A0A0D1XKY7"/>
<gene>
    <name evidence="1" type="ORF">AF333_14970</name>
</gene>
<keyword evidence="2" id="KW-1185">Reference proteome</keyword>
<sequence length="384" mass="44910">MLWIKGGDKRFARLIRTLKKCQKERRMLPLPVETLPGQEQKLIQQIQEKTQVLNRNNVTRTMAYYDFYRDHPEIHWALLAHLVSRNAGWNMTDLAGEWLPRLLTAEQCRDFFLFLERGNWLIFHDAYPQLLLYEEGKNRNQNISYLLPYLGVSAFIKSVWDEFWKSHDLQLLAVALIVNEQSYLEARVIQNPRYRQNVLQTLDYVLQDILGLNHILFPRQASDIINTQEACPLVGCSVHHFDLLRKRILLGKQLYAMLFGQPTVLNDVLRWAEAHPHTGSRSDYWPHLFGTVQEWLPNTPYIPHLNKNKLKPGVPRLYSPSLVQAWPDTIQDAAEPGDWFRDWRMVSYLLAPCKAKSEEMMTPYCDGLEKVELAVLGKQTLFSL</sequence>
<reference evidence="1 2" key="1">
    <citation type="submission" date="2015-07" db="EMBL/GenBank/DDBJ databases">
        <title>Fjat-14205 dsm 2895.</title>
        <authorList>
            <person name="Liu B."/>
            <person name="Wang J."/>
            <person name="Zhu Y."/>
            <person name="Liu G."/>
            <person name="Chen Q."/>
            <person name="Chen Z."/>
            <person name="Lan J."/>
            <person name="Che J."/>
            <person name="Ge C."/>
            <person name="Shi H."/>
            <person name="Pan Z."/>
            <person name="Liu X."/>
        </authorList>
    </citation>
    <scope>NUCLEOTIDE SEQUENCE [LARGE SCALE GENOMIC DNA]</scope>
    <source>
        <strain evidence="1 2">DSM 2895</strain>
    </source>
</reference>
<dbReference type="OrthoDB" id="2690514at2"/>
<dbReference type="EMBL" id="LGUG01000004">
    <property type="protein sequence ID" value="KON98554.1"/>
    <property type="molecule type" value="Genomic_DNA"/>
</dbReference>
<protein>
    <recommendedName>
        <fullName evidence="3">DUF2515 domain-containing protein</fullName>
    </recommendedName>
</protein>
<organism evidence="1 2">
    <name type="scientific">Aneurinibacillus migulanus</name>
    <name type="common">Bacillus migulanus</name>
    <dbReference type="NCBI Taxonomy" id="47500"/>
    <lineage>
        <taxon>Bacteria</taxon>
        <taxon>Bacillati</taxon>
        <taxon>Bacillota</taxon>
        <taxon>Bacilli</taxon>
        <taxon>Bacillales</taxon>
        <taxon>Paenibacillaceae</taxon>
        <taxon>Aneurinibacillus group</taxon>
        <taxon>Aneurinibacillus</taxon>
    </lineage>
</organism>
<evidence type="ECO:0000313" key="1">
    <source>
        <dbReference type="EMBL" id="KON98554.1"/>
    </source>
</evidence>
<dbReference type="PATRIC" id="fig|47500.8.peg.622"/>